<feature type="region of interest" description="Disordered" evidence="1">
    <location>
        <begin position="59"/>
        <end position="83"/>
    </location>
</feature>
<gene>
    <name evidence="2" type="ORF">B296_00027799</name>
</gene>
<evidence type="ECO:0000313" key="2">
    <source>
        <dbReference type="EMBL" id="RRT46034.1"/>
    </source>
</evidence>
<dbReference type="AlphaFoldDB" id="A0A426Y2U9"/>
<evidence type="ECO:0000256" key="1">
    <source>
        <dbReference type="SAM" id="MobiDB-lite"/>
    </source>
</evidence>
<name>A0A426Y2U9_ENSVE</name>
<sequence>MTRSPAGVAARGQSARGSCQQVQPPAIKAADRHGYPRAWESTMGIAPAGAAAQGAMVPVCPQGQRRPSGHRGNGACPPIGGATLAPRRWSLDEGRKGGLGYPFEKRMIMPLKI</sequence>
<comment type="caution">
    <text evidence="2">The sequence shown here is derived from an EMBL/GenBank/DDBJ whole genome shotgun (WGS) entry which is preliminary data.</text>
</comment>
<dbReference type="EMBL" id="AMZH03015452">
    <property type="protein sequence ID" value="RRT46034.1"/>
    <property type="molecule type" value="Genomic_DNA"/>
</dbReference>
<feature type="region of interest" description="Disordered" evidence="1">
    <location>
        <begin position="1"/>
        <end position="30"/>
    </location>
</feature>
<accession>A0A426Y2U9</accession>
<proteinExistence type="predicted"/>
<dbReference type="Proteomes" id="UP000287651">
    <property type="component" value="Unassembled WGS sequence"/>
</dbReference>
<reference evidence="2 3" key="1">
    <citation type="journal article" date="2014" name="Agronomy (Basel)">
        <title>A Draft Genome Sequence for Ensete ventricosum, the Drought-Tolerant Tree Against Hunger.</title>
        <authorList>
            <person name="Harrison J."/>
            <person name="Moore K.A."/>
            <person name="Paszkiewicz K."/>
            <person name="Jones T."/>
            <person name="Grant M."/>
            <person name="Ambacheew D."/>
            <person name="Muzemil S."/>
            <person name="Studholme D.J."/>
        </authorList>
    </citation>
    <scope>NUCLEOTIDE SEQUENCE [LARGE SCALE GENOMIC DNA]</scope>
</reference>
<organism evidence="2 3">
    <name type="scientific">Ensete ventricosum</name>
    <name type="common">Abyssinian banana</name>
    <name type="synonym">Musa ensete</name>
    <dbReference type="NCBI Taxonomy" id="4639"/>
    <lineage>
        <taxon>Eukaryota</taxon>
        <taxon>Viridiplantae</taxon>
        <taxon>Streptophyta</taxon>
        <taxon>Embryophyta</taxon>
        <taxon>Tracheophyta</taxon>
        <taxon>Spermatophyta</taxon>
        <taxon>Magnoliopsida</taxon>
        <taxon>Liliopsida</taxon>
        <taxon>Zingiberales</taxon>
        <taxon>Musaceae</taxon>
        <taxon>Ensete</taxon>
    </lineage>
</organism>
<evidence type="ECO:0000313" key="3">
    <source>
        <dbReference type="Proteomes" id="UP000287651"/>
    </source>
</evidence>
<protein>
    <submittedName>
        <fullName evidence="2">Uncharacterized protein</fullName>
    </submittedName>
</protein>